<proteinExistence type="predicted"/>
<feature type="transmembrane region" description="Helical" evidence="6">
    <location>
        <begin position="412"/>
        <end position="431"/>
    </location>
</feature>
<evidence type="ECO:0000313" key="8">
    <source>
        <dbReference type="Proteomes" id="UP000799753"/>
    </source>
</evidence>
<evidence type="ECO:0000256" key="5">
    <source>
        <dbReference type="SAM" id="MobiDB-lite"/>
    </source>
</evidence>
<accession>A0A6A6RTK0</accession>
<feature type="transmembrane region" description="Helical" evidence="6">
    <location>
        <begin position="503"/>
        <end position="525"/>
    </location>
</feature>
<dbReference type="Pfam" id="PF07690">
    <property type="entry name" value="MFS_1"/>
    <property type="match status" value="1"/>
</dbReference>
<sequence>MAIKSNQTDEPSAQETSPLLPRDEAKKEKRGVSVLYLLMFIGFVVSLSFAVTQVPKMSCDAYYENHKPPPEDIIDRCSMHEVEARMARQITLLAASTMIFGLVNLLVTGWTIKKLGVKRALLIQVFVPAIRLMIQNVGVTIGSNAGIIIVQCSQMTSIVGGPAGYVLTLNSFITGIVSHEKRTGSLGRLQGCMMVGAAIGFLAGGLIGDAFGILAPFRVTLCLFTTCCIFIAFSVPATPLEETTESHTSASTSGVMRYIGPLHIFAPQKWILPSGKSSTQIGALTLGIGVFLGILATGSLQTMLQLYSINEFNFDISKNGWLVFMYTLLRGLYLTLIFPRIISWGRQWYQPDTGKQPQSESESNDDTSPQTYPEEPPSARETDLPDNQDAETEPLAQPHLDNKKQTFAFDLLYARWSLLADGILTGCTFFTSNGQQLFILAALLPLSAGTGSAAKGSLLQMISSSERVDALSGITLVENIARLMTTTLFGLLFATFAEMGKSRLIFVCNAGVALIGFGALLFSHFPPKGSSRVR</sequence>
<keyword evidence="8" id="KW-1185">Reference proteome</keyword>
<keyword evidence="2 6" id="KW-0812">Transmembrane</keyword>
<keyword evidence="4 6" id="KW-0472">Membrane</keyword>
<evidence type="ECO:0000313" key="7">
    <source>
        <dbReference type="EMBL" id="KAF2637703.1"/>
    </source>
</evidence>
<reference evidence="7" key="1">
    <citation type="journal article" date="2020" name="Stud. Mycol.">
        <title>101 Dothideomycetes genomes: a test case for predicting lifestyles and emergence of pathogens.</title>
        <authorList>
            <person name="Haridas S."/>
            <person name="Albert R."/>
            <person name="Binder M."/>
            <person name="Bloem J."/>
            <person name="Labutti K."/>
            <person name="Salamov A."/>
            <person name="Andreopoulos B."/>
            <person name="Baker S."/>
            <person name="Barry K."/>
            <person name="Bills G."/>
            <person name="Bluhm B."/>
            <person name="Cannon C."/>
            <person name="Castanera R."/>
            <person name="Culley D."/>
            <person name="Daum C."/>
            <person name="Ezra D."/>
            <person name="Gonzalez J."/>
            <person name="Henrissat B."/>
            <person name="Kuo A."/>
            <person name="Liang C."/>
            <person name="Lipzen A."/>
            <person name="Lutzoni F."/>
            <person name="Magnuson J."/>
            <person name="Mondo S."/>
            <person name="Nolan M."/>
            <person name="Ohm R."/>
            <person name="Pangilinan J."/>
            <person name="Park H.-J."/>
            <person name="Ramirez L."/>
            <person name="Alfaro M."/>
            <person name="Sun H."/>
            <person name="Tritt A."/>
            <person name="Yoshinaga Y."/>
            <person name="Zwiers L.-H."/>
            <person name="Turgeon B."/>
            <person name="Goodwin S."/>
            <person name="Spatafora J."/>
            <person name="Crous P."/>
            <person name="Grigoriev I."/>
        </authorList>
    </citation>
    <scope>NUCLEOTIDE SEQUENCE</scope>
    <source>
        <strain evidence="7">CBS 473.64</strain>
    </source>
</reference>
<feature type="transmembrane region" description="Helical" evidence="6">
    <location>
        <begin position="34"/>
        <end position="54"/>
    </location>
</feature>
<feature type="transmembrane region" description="Helical" evidence="6">
    <location>
        <begin position="213"/>
        <end position="233"/>
    </location>
</feature>
<dbReference type="GO" id="GO:0016020">
    <property type="term" value="C:membrane"/>
    <property type="evidence" value="ECO:0007669"/>
    <property type="project" value="UniProtKB-SubCell"/>
</dbReference>
<organism evidence="7 8">
    <name type="scientific">Massarina eburnea CBS 473.64</name>
    <dbReference type="NCBI Taxonomy" id="1395130"/>
    <lineage>
        <taxon>Eukaryota</taxon>
        <taxon>Fungi</taxon>
        <taxon>Dikarya</taxon>
        <taxon>Ascomycota</taxon>
        <taxon>Pezizomycotina</taxon>
        <taxon>Dothideomycetes</taxon>
        <taxon>Pleosporomycetidae</taxon>
        <taxon>Pleosporales</taxon>
        <taxon>Massarineae</taxon>
        <taxon>Massarinaceae</taxon>
        <taxon>Massarina</taxon>
    </lineage>
</organism>
<feature type="transmembrane region" description="Helical" evidence="6">
    <location>
        <begin position="320"/>
        <end position="338"/>
    </location>
</feature>
<dbReference type="EMBL" id="MU006792">
    <property type="protein sequence ID" value="KAF2637703.1"/>
    <property type="molecule type" value="Genomic_DNA"/>
</dbReference>
<feature type="transmembrane region" description="Helical" evidence="6">
    <location>
        <begin position="480"/>
        <end position="497"/>
    </location>
</feature>
<feature type="region of interest" description="Disordered" evidence="5">
    <location>
        <begin position="352"/>
        <end position="397"/>
    </location>
</feature>
<keyword evidence="3 6" id="KW-1133">Transmembrane helix</keyword>
<feature type="compositionally biased region" description="Polar residues" evidence="5">
    <location>
        <begin position="1"/>
        <end position="17"/>
    </location>
</feature>
<dbReference type="SUPFAM" id="SSF103473">
    <property type="entry name" value="MFS general substrate transporter"/>
    <property type="match status" value="1"/>
</dbReference>
<dbReference type="InterPro" id="IPR011701">
    <property type="entry name" value="MFS"/>
</dbReference>
<evidence type="ECO:0000256" key="4">
    <source>
        <dbReference type="ARBA" id="ARBA00023136"/>
    </source>
</evidence>
<name>A0A6A6RTK0_9PLEO</name>
<feature type="region of interest" description="Disordered" evidence="5">
    <location>
        <begin position="1"/>
        <end position="24"/>
    </location>
</feature>
<evidence type="ECO:0000256" key="2">
    <source>
        <dbReference type="ARBA" id="ARBA00022692"/>
    </source>
</evidence>
<feature type="transmembrane region" description="Helical" evidence="6">
    <location>
        <begin position="90"/>
        <end position="112"/>
    </location>
</feature>
<gene>
    <name evidence="7" type="ORF">P280DRAFT_482623</name>
</gene>
<comment type="subcellular location">
    <subcellularLocation>
        <location evidence="1">Membrane</location>
        <topology evidence="1">Multi-pass membrane protein</topology>
    </subcellularLocation>
</comment>
<dbReference type="Gene3D" id="1.20.1250.20">
    <property type="entry name" value="MFS general substrate transporter like domains"/>
    <property type="match status" value="1"/>
</dbReference>
<feature type="transmembrane region" description="Helical" evidence="6">
    <location>
        <begin position="157"/>
        <end position="177"/>
    </location>
</feature>
<dbReference type="InterPro" id="IPR036259">
    <property type="entry name" value="MFS_trans_sf"/>
</dbReference>
<dbReference type="Proteomes" id="UP000799753">
    <property type="component" value="Unassembled WGS sequence"/>
</dbReference>
<dbReference type="GO" id="GO:0022857">
    <property type="term" value="F:transmembrane transporter activity"/>
    <property type="evidence" value="ECO:0007669"/>
    <property type="project" value="InterPro"/>
</dbReference>
<dbReference type="OrthoDB" id="5204190at2759"/>
<evidence type="ECO:0000256" key="6">
    <source>
        <dbReference type="SAM" id="Phobius"/>
    </source>
</evidence>
<evidence type="ECO:0000256" key="1">
    <source>
        <dbReference type="ARBA" id="ARBA00004141"/>
    </source>
</evidence>
<protein>
    <submittedName>
        <fullName evidence="7">MFS general substrate transporter</fullName>
    </submittedName>
</protein>
<evidence type="ECO:0000256" key="3">
    <source>
        <dbReference type="ARBA" id="ARBA00022989"/>
    </source>
</evidence>
<feature type="transmembrane region" description="Helical" evidence="6">
    <location>
        <begin position="437"/>
        <end position="459"/>
    </location>
</feature>
<feature type="transmembrane region" description="Helical" evidence="6">
    <location>
        <begin position="189"/>
        <end position="207"/>
    </location>
</feature>
<dbReference type="PANTHER" id="PTHR23507:SF13">
    <property type="entry name" value="MFS GENERAL SUBSTRATE TRANSPORTER"/>
    <property type="match status" value="1"/>
</dbReference>
<dbReference type="AlphaFoldDB" id="A0A6A6RTK0"/>
<dbReference type="PANTHER" id="PTHR23507">
    <property type="entry name" value="ZGC:174356"/>
    <property type="match status" value="1"/>
</dbReference>
<feature type="compositionally biased region" description="Polar residues" evidence="5">
    <location>
        <begin position="353"/>
        <end position="371"/>
    </location>
</feature>
<feature type="transmembrane region" description="Helical" evidence="6">
    <location>
        <begin position="281"/>
        <end position="300"/>
    </location>
</feature>